<name>A0A1X0IL71_MYCRH</name>
<evidence type="ECO:0000313" key="2">
    <source>
        <dbReference type="EMBL" id="ORB48013.1"/>
    </source>
</evidence>
<gene>
    <name evidence="2" type="ORF">BST42_26330</name>
</gene>
<comment type="caution">
    <text evidence="2">The sequence shown here is derived from an EMBL/GenBank/DDBJ whole genome shotgun (WGS) entry which is preliminary data.</text>
</comment>
<dbReference type="Proteomes" id="UP000192534">
    <property type="component" value="Unassembled WGS sequence"/>
</dbReference>
<dbReference type="InterPro" id="IPR032407">
    <property type="entry name" value="MHB"/>
</dbReference>
<reference evidence="2 3" key="1">
    <citation type="submission" date="2016-12" db="EMBL/GenBank/DDBJ databases">
        <title>The new phylogeny of genus Mycobacterium.</title>
        <authorList>
            <person name="Tortoli E."/>
            <person name="Trovato A."/>
            <person name="Cirillo D.M."/>
        </authorList>
    </citation>
    <scope>NUCLEOTIDE SEQUENCE [LARGE SCALE GENOMIC DNA]</scope>
    <source>
        <strain evidence="2 3">DSM 44223</strain>
    </source>
</reference>
<dbReference type="EMBL" id="MVIH01000022">
    <property type="protein sequence ID" value="ORB48013.1"/>
    <property type="molecule type" value="Genomic_DNA"/>
</dbReference>
<dbReference type="OrthoDB" id="4563701at2"/>
<accession>A0A1X0IL71</accession>
<organism evidence="2 3">
    <name type="scientific">Mycolicibacterium rhodesiae</name>
    <name type="common">Mycobacterium rhodesiae</name>
    <dbReference type="NCBI Taxonomy" id="36814"/>
    <lineage>
        <taxon>Bacteria</taxon>
        <taxon>Bacillati</taxon>
        <taxon>Actinomycetota</taxon>
        <taxon>Actinomycetes</taxon>
        <taxon>Mycobacteriales</taxon>
        <taxon>Mycobacteriaceae</taxon>
        <taxon>Mycolicibacterium</taxon>
    </lineage>
</organism>
<protein>
    <recommendedName>
        <fullName evidence="4">Hemophore-related protein</fullName>
    </recommendedName>
</protein>
<keyword evidence="3" id="KW-1185">Reference proteome</keyword>
<dbReference type="NCBIfam" id="TIGR04529">
    <property type="entry name" value="MTB_hemophore"/>
    <property type="match status" value="1"/>
</dbReference>
<dbReference type="GO" id="GO:0020037">
    <property type="term" value="F:heme binding"/>
    <property type="evidence" value="ECO:0007669"/>
    <property type="project" value="InterPro"/>
</dbReference>
<evidence type="ECO:0008006" key="4">
    <source>
        <dbReference type="Google" id="ProtNLM"/>
    </source>
</evidence>
<feature type="signal peptide" evidence="1">
    <location>
        <begin position="1"/>
        <end position="30"/>
    </location>
</feature>
<keyword evidence="1" id="KW-0732">Signal</keyword>
<feature type="chain" id="PRO_5013275781" description="Hemophore-related protein" evidence="1">
    <location>
        <begin position="31"/>
        <end position="119"/>
    </location>
</feature>
<sequence length="119" mass="12676">MNSARCLRRVVVVGSLIALFPFAPATPASADPIMDALANTSCTYAQVTAALNAEAPALGKQLNGRPDMQANIQQFLAMSTDQRQQALAQQQAVNPQLNALIFAQIGPQITQVANTCMNY</sequence>
<proteinExistence type="predicted"/>
<dbReference type="AlphaFoldDB" id="A0A1X0IL71"/>
<evidence type="ECO:0000313" key="3">
    <source>
        <dbReference type="Proteomes" id="UP000192534"/>
    </source>
</evidence>
<evidence type="ECO:0000256" key="1">
    <source>
        <dbReference type="SAM" id="SignalP"/>
    </source>
</evidence>